<reference evidence="1 2" key="1">
    <citation type="submission" date="2024-09" db="EMBL/GenBank/DDBJ databases">
        <authorList>
            <person name="Sun Q."/>
            <person name="Mori K."/>
        </authorList>
    </citation>
    <scope>NUCLEOTIDE SEQUENCE [LARGE SCALE GENOMIC DNA]</scope>
    <source>
        <strain evidence="1 2">CECT 7682</strain>
    </source>
</reference>
<protein>
    <submittedName>
        <fullName evidence="1">Abortive infection system antitoxin AbiGi family protein</fullName>
    </submittedName>
</protein>
<sequence>MQQNFLVCFCDIKPDENAFHRQCYGSFALALTKHWGMRNKISPVRYVHFNSCGLEQQYIDLRNFTIGLFKSEHNFKKEAEFEEKIIKNVIAWSFWMDLRGNTNLVEEKINQEYKELIELLKPTNKDKFFNETILKFRQRIAELHHSLEIGDPFLRNYREDFTCPNSGETIKDKVLYDEREWRSCITTHSPEDVVVCESDNGITMKGFLKENHNLVFIDEDLIEIRLDRAESKNKLYRFLEENNTNLDIDLTMDKVKINQ</sequence>
<dbReference type="RefSeq" id="WP_290248853.1">
    <property type="nucleotide sequence ID" value="NZ_JBHMEW010000024.1"/>
</dbReference>
<name>A0ABV5J2B4_9BACT</name>
<gene>
    <name evidence="1" type="ORF">ACFFUR_03850</name>
</gene>
<organism evidence="1 2">
    <name type="scientific">Echinicola jeungdonensis</name>
    <dbReference type="NCBI Taxonomy" id="709343"/>
    <lineage>
        <taxon>Bacteria</taxon>
        <taxon>Pseudomonadati</taxon>
        <taxon>Bacteroidota</taxon>
        <taxon>Cytophagia</taxon>
        <taxon>Cytophagales</taxon>
        <taxon>Cyclobacteriaceae</taxon>
        <taxon>Echinicola</taxon>
    </lineage>
</organism>
<keyword evidence="2" id="KW-1185">Reference proteome</keyword>
<comment type="caution">
    <text evidence="1">The sequence shown here is derived from an EMBL/GenBank/DDBJ whole genome shotgun (WGS) entry which is preliminary data.</text>
</comment>
<dbReference type="Pfam" id="PF10899">
    <property type="entry name" value="AbiGi"/>
    <property type="match status" value="1"/>
</dbReference>
<dbReference type="EMBL" id="JBHMEW010000024">
    <property type="protein sequence ID" value="MFB9210927.1"/>
    <property type="molecule type" value="Genomic_DNA"/>
</dbReference>
<accession>A0ABV5J2B4</accession>
<dbReference type="Proteomes" id="UP001589654">
    <property type="component" value="Unassembled WGS sequence"/>
</dbReference>
<dbReference type="InterPro" id="IPR021223">
    <property type="entry name" value="AbiGi"/>
</dbReference>
<evidence type="ECO:0000313" key="2">
    <source>
        <dbReference type="Proteomes" id="UP001589654"/>
    </source>
</evidence>
<evidence type="ECO:0000313" key="1">
    <source>
        <dbReference type="EMBL" id="MFB9210927.1"/>
    </source>
</evidence>
<proteinExistence type="predicted"/>